<evidence type="ECO:0000313" key="2">
    <source>
        <dbReference type="Proteomes" id="UP000266673"/>
    </source>
</evidence>
<evidence type="ECO:0000313" key="1">
    <source>
        <dbReference type="EMBL" id="RIB22407.1"/>
    </source>
</evidence>
<dbReference type="EMBL" id="QKWP01000310">
    <property type="protein sequence ID" value="RIB22407.1"/>
    <property type="molecule type" value="Genomic_DNA"/>
</dbReference>
<dbReference type="AlphaFoldDB" id="A0A397VM51"/>
<dbReference type="Proteomes" id="UP000266673">
    <property type="component" value="Unassembled WGS sequence"/>
</dbReference>
<name>A0A397VM51_9GLOM</name>
<organism evidence="1 2">
    <name type="scientific">Gigaspora rosea</name>
    <dbReference type="NCBI Taxonomy" id="44941"/>
    <lineage>
        <taxon>Eukaryota</taxon>
        <taxon>Fungi</taxon>
        <taxon>Fungi incertae sedis</taxon>
        <taxon>Mucoromycota</taxon>
        <taxon>Glomeromycotina</taxon>
        <taxon>Glomeromycetes</taxon>
        <taxon>Diversisporales</taxon>
        <taxon>Gigasporaceae</taxon>
        <taxon>Gigaspora</taxon>
    </lineage>
</organism>
<proteinExistence type="predicted"/>
<feature type="non-terminal residue" evidence="1">
    <location>
        <position position="1"/>
    </location>
</feature>
<feature type="non-terminal residue" evidence="1">
    <location>
        <position position="99"/>
    </location>
</feature>
<reference evidence="1 2" key="1">
    <citation type="submission" date="2018-06" db="EMBL/GenBank/DDBJ databases">
        <title>Comparative genomics reveals the genomic features of Rhizophagus irregularis, R. cerebriforme, R. diaphanum and Gigaspora rosea, and their symbiotic lifestyle signature.</title>
        <authorList>
            <person name="Morin E."/>
            <person name="San Clemente H."/>
            <person name="Chen E.C.H."/>
            <person name="De La Providencia I."/>
            <person name="Hainaut M."/>
            <person name="Kuo A."/>
            <person name="Kohler A."/>
            <person name="Murat C."/>
            <person name="Tang N."/>
            <person name="Roy S."/>
            <person name="Loubradou J."/>
            <person name="Henrissat B."/>
            <person name="Grigoriev I.V."/>
            <person name="Corradi N."/>
            <person name="Roux C."/>
            <person name="Martin F.M."/>
        </authorList>
    </citation>
    <scope>NUCLEOTIDE SEQUENCE [LARGE SCALE GENOMIC DNA]</scope>
    <source>
        <strain evidence="1 2">DAOM 194757</strain>
    </source>
</reference>
<comment type="caution">
    <text evidence="1">The sequence shown here is derived from an EMBL/GenBank/DDBJ whole genome shotgun (WGS) entry which is preliminary data.</text>
</comment>
<sequence length="99" mass="10881">VIMISFGIREIIDRIGINATEIGVDAIYNTNKMNLELYSVLAEVDGTGVPLAYMLLTTTTAISDGIRTNMIAQFFNKLCYRGISPVFIMTDKDSAQILA</sequence>
<gene>
    <name evidence="1" type="ORF">C2G38_1881739</name>
</gene>
<accession>A0A397VM51</accession>
<protein>
    <submittedName>
        <fullName evidence="1">Uncharacterized protein</fullName>
    </submittedName>
</protein>
<dbReference type="OrthoDB" id="2437251at2759"/>
<keyword evidence="2" id="KW-1185">Reference proteome</keyword>